<dbReference type="Proteomes" id="UP001595803">
    <property type="component" value="Unassembled WGS sequence"/>
</dbReference>
<dbReference type="EMBL" id="JBHRZG010000007">
    <property type="protein sequence ID" value="MFC3832582.1"/>
    <property type="molecule type" value="Genomic_DNA"/>
</dbReference>
<gene>
    <name evidence="2" type="ORF">ACFOSB_06895</name>
</gene>
<comment type="caution">
    <text evidence="2">The sequence shown here is derived from an EMBL/GenBank/DDBJ whole genome shotgun (WGS) entry which is preliminary data.</text>
</comment>
<keyword evidence="1" id="KW-0732">Signal</keyword>
<sequence length="773" mass="77937">MQKAPHILVLMVALAAGTASAEGTLAGTTITNTASAEYPDPTNTATTVSMPSNTVSTVVLPKPGFDVTFTGGTTDGGTQNALATTTVVTTGAVPGQQISTPYSLVNNGNVALTLNLSADTTGSAPGATVKYYLANPDGSRGAEITTGTVTVPADDPATVDNPATPAVENDEGLVKIIQVVTLPTDPAQIDSTKVFGASPVATVTGTQGADPLTTPGNGYASGATATEEDKTAGTDLQFMRAEVYLPVLDNNPNGAVTTPVDSAGNPITDPAAVPTIVPVLVPTQVVGTPGDATPVISTSGYTNPTPVTGDPTPGGTPIAQVSADEQVAYPKADTNSTPDTVVFTNSVTNTGGLSDKVQLFPALADGTPDPAYTYNPATGEFVNATTGVTVRFLDPVTGAVILASTDPANPTVAQYPTLTVPNNSTAVYRTEVTFPDSDDSAAVPQYSIPVGADSLSDADTTSNNTATNTILPPATQFGDSTAAQGADATLAPVQVVNPSGAASDGSSAVTTDNTAVFPVDAVNNGQYNDSYTLSGSVTFTDAVTGALTTVPVLYYATDGVTPLPRLSSDPLSPDYNKFITPVMAPGTEYKAVAVVQTPAGTGTGDYTVSQTAVSNYSSTTVSDTNDIVRVSPTGSVAVAKFAAKAGVAAGSDPMYGINNPAGYTATGQNGAKPAETISYRIIAKNNYNTPVPLFVRDTVPANTAFTSVAITPLPTKTIYRIGGNTGTWSATAPAANLPAGTVIDVAPDADNNNLPDNLAPGATLSVDFVVTVQ</sequence>
<evidence type="ECO:0000313" key="2">
    <source>
        <dbReference type="EMBL" id="MFC3832582.1"/>
    </source>
</evidence>
<organism evidence="2 3">
    <name type="scientific">Deinococcus rufus</name>
    <dbReference type="NCBI Taxonomy" id="2136097"/>
    <lineage>
        <taxon>Bacteria</taxon>
        <taxon>Thermotogati</taxon>
        <taxon>Deinococcota</taxon>
        <taxon>Deinococci</taxon>
        <taxon>Deinococcales</taxon>
        <taxon>Deinococcaceae</taxon>
        <taxon>Deinococcus</taxon>
    </lineage>
</organism>
<accession>A0ABV7Z7C3</accession>
<dbReference type="RefSeq" id="WP_322473366.1">
    <property type="nucleotide sequence ID" value="NZ_JBHRZG010000007.1"/>
</dbReference>
<evidence type="ECO:0008006" key="4">
    <source>
        <dbReference type="Google" id="ProtNLM"/>
    </source>
</evidence>
<protein>
    <recommendedName>
        <fullName evidence="4">DUF11 domain-containing protein</fullName>
    </recommendedName>
</protein>
<name>A0ABV7Z7C3_9DEIO</name>
<evidence type="ECO:0000313" key="3">
    <source>
        <dbReference type="Proteomes" id="UP001595803"/>
    </source>
</evidence>
<reference evidence="3" key="1">
    <citation type="journal article" date="2019" name="Int. J. Syst. Evol. Microbiol.">
        <title>The Global Catalogue of Microorganisms (GCM) 10K type strain sequencing project: providing services to taxonomists for standard genome sequencing and annotation.</title>
        <authorList>
            <consortium name="The Broad Institute Genomics Platform"/>
            <consortium name="The Broad Institute Genome Sequencing Center for Infectious Disease"/>
            <person name="Wu L."/>
            <person name="Ma J."/>
        </authorList>
    </citation>
    <scope>NUCLEOTIDE SEQUENCE [LARGE SCALE GENOMIC DNA]</scope>
    <source>
        <strain evidence="3">CCTCC AB 2017081</strain>
    </source>
</reference>
<proteinExistence type="predicted"/>
<feature type="chain" id="PRO_5045809453" description="DUF11 domain-containing protein" evidence="1">
    <location>
        <begin position="22"/>
        <end position="773"/>
    </location>
</feature>
<feature type="signal peptide" evidence="1">
    <location>
        <begin position="1"/>
        <end position="21"/>
    </location>
</feature>
<keyword evidence="3" id="KW-1185">Reference proteome</keyword>
<evidence type="ECO:0000256" key="1">
    <source>
        <dbReference type="SAM" id="SignalP"/>
    </source>
</evidence>